<protein>
    <submittedName>
        <fullName evidence="2">Glycosyltransferase involved in cell wall biosynthesis</fullName>
    </submittedName>
</protein>
<keyword evidence="2" id="KW-0808">Transferase</keyword>
<dbReference type="AlphaFoldDB" id="A0A7W9T0J3"/>
<feature type="domain" description="Glycosyl transferase family 1" evidence="1">
    <location>
        <begin position="274"/>
        <end position="335"/>
    </location>
</feature>
<name>A0A7W9T0J3_9BACT</name>
<dbReference type="Pfam" id="PF00534">
    <property type="entry name" value="Glycos_transf_1"/>
    <property type="match status" value="1"/>
</dbReference>
<organism evidence="2 3">
    <name type="scientific">Hymenobacter luteus</name>
    <dbReference type="NCBI Taxonomy" id="1411122"/>
    <lineage>
        <taxon>Bacteria</taxon>
        <taxon>Pseudomonadati</taxon>
        <taxon>Bacteroidota</taxon>
        <taxon>Cytophagia</taxon>
        <taxon>Cytophagales</taxon>
        <taxon>Hymenobacteraceae</taxon>
        <taxon>Hymenobacter</taxon>
    </lineage>
</organism>
<evidence type="ECO:0000259" key="1">
    <source>
        <dbReference type="Pfam" id="PF00534"/>
    </source>
</evidence>
<dbReference type="Proteomes" id="UP000532746">
    <property type="component" value="Unassembled WGS sequence"/>
</dbReference>
<keyword evidence="3" id="KW-1185">Reference proteome</keyword>
<comment type="caution">
    <text evidence="2">The sequence shown here is derived from an EMBL/GenBank/DDBJ whole genome shotgun (WGS) entry which is preliminary data.</text>
</comment>
<accession>A0A7W9T0J3</accession>
<reference evidence="2 3" key="1">
    <citation type="submission" date="2020-08" db="EMBL/GenBank/DDBJ databases">
        <title>Genomic Encyclopedia of Type Strains, Phase IV (KMG-IV): sequencing the most valuable type-strain genomes for metagenomic binning, comparative biology and taxonomic classification.</title>
        <authorList>
            <person name="Goeker M."/>
        </authorList>
    </citation>
    <scope>NUCLEOTIDE SEQUENCE [LARGE SCALE GENOMIC DNA]</scope>
    <source>
        <strain evidence="2 3">DSM 26718</strain>
    </source>
</reference>
<evidence type="ECO:0000313" key="2">
    <source>
        <dbReference type="EMBL" id="MBB6059171.1"/>
    </source>
</evidence>
<proteinExistence type="predicted"/>
<sequence>MRILFLVPYPTGKAPSQRFRFEQYFGFLRAAGTQYHVASFISDATWAILYKPGHQAQKVAGILAGFLRRFLLLFSVPKYDYIFIHREASPIGPPVFEWLIAKVLGKKIIYDFDDAIWIPNTSEANKIVAGVKWHHKVGSICRWAYKVSCGNAYLRDYARQFNPNAVINPTTIDTEHLHNQVRNQEAPGKLVIGWTGTHSTLKYIEQVVPVLARLEQEFDFEFRVISNQPPNLPLRSLVYQPWRKETEIADLLTFHVGLMPLEDDLWAKGKCAFKALQYMALGEPALVSPVGMNTEVVEEGVNGNICATPAEWEAALRRLLQNPELRTRMGTAARATIVARYSVVANRPNFLALFS</sequence>
<dbReference type="GO" id="GO:0016757">
    <property type="term" value="F:glycosyltransferase activity"/>
    <property type="evidence" value="ECO:0007669"/>
    <property type="project" value="InterPro"/>
</dbReference>
<gene>
    <name evidence="2" type="ORF">HNQ93_002017</name>
</gene>
<dbReference type="SUPFAM" id="SSF53756">
    <property type="entry name" value="UDP-Glycosyltransferase/glycogen phosphorylase"/>
    <property type="match status" value="1"/>
</dbReference>
<dbReference type="InterPro" id="IPR001296">
    <property type="entry name" value="Glyco_trans_1"/>
</dbReference>
<dbReference type="RefSeq" id="WP_183402697.1">
    <property type="nucleotide sequence ID" value="NZ_JACHGG010000002.1"/>
</dbReference>
<dbReference type="EMBL" id="JACHGG010000002">
    <property type="protein sequence ID" value="MBB6059171.1"/>
    <property type="molecule type" value="Genomic_DNA"/>
</dbReference>
<dbReference type="Gene3D" id="3.40.50.2000">
    <property type="entry name" value="Glycogen Phosphorylase B"/>
    <property type="match status" value="1"/>
</dbReference>
<evidence type="ECO:0000313" key="3">
    <source>
        <dbReference type="Proteomes" id="UP000532746"/>
    </source>
</evidence>